<feature type="compositionally biased region" description="Basic and acidic residues" evidence="5">
    <location>
        <begin position="986"/>
        <end position="998"/>
    </location>
</feature>
<evidence type="ECO:0000256" key="1">
    <source>
        <dbReference type="ARBA" id="ARBA00022723"/>
    </source>
</evidence>
<proteinExistence type="predicted"/>
<dbReference type="Pfam" id="PF25429">
    <property type="entry name" value="zf-POGZ"/>
    <property type="match status" value="1"/>
</dbReference>
<dbReference type="InterPro" id="IPR013087">
    <property type="entry name" value="Znf_C2H2_type"/>
</dbReference>
<dbReference type="PROSITE" id="PS00028">
    <property type="entry name" value="ZINC_FINGER_C2H2_1"/>
    <property type="match status" value="3"/>
</dbReference>
<keyword evidence="1" id="KW-0479">Metal-binding</keyword>
<evidence type="ECO:0000259" key="6">
    <source>
        <dbReference type="PROSITE" id="PS00028"/>
    </source>
</evidence>
<dbReference type="InterPro" id="IPR050688">
    <property type="entry name" value="Zinc_finger/UBP_domain"/>
</dbReference>
<feature type="compositionally biased region" description="Basic and acidic residues" evidence="5">
    <location>
        <begin position="1045"/>
        <end position="1101"/>
    </location>
</feature>
<feature type="compositionally biased region" description="Polar residues" evidence="5">
    <location>
        <begin position="83"/>
        <end position="105"/>
    </location>
</feature>
<feature type="compositionally biased region" description="Basic and acidic residues" evidence="5">
    <location>
        <begin position="743"/>
        <end position="772"/>
    </location>
</feature>
<keyword evidence="2" id="KW-0677">Repeat</keyword>
<name>A0A8B8C9F0_CRAVI</name>
<feature type="compositionally biased region" description="Basic and acidic residues" evidence="5">
    <location>
        <begin position="864"/>
        <end position="883"/>
    </location>
</feature>
<dbReference type="PANTHER" id="PTHR24403">
    <property type="entry name" value="ZINC FINGER PROTEIN"/>
    <property type="match status" value="1"/>
</dbReference>
<feature type="compositionally biased region" description="Basic and acidic residues" evidence="5">
    <location>
        <begin position="897"/>
        <end position="923"/>
    </location>
</feature>
<feature type="compositionally biased region" description="Basic and acidic residues" evidence="5">
    <location>
        <begin position="624"/>
        <end position="641"/>
    </location>
</feature>
<dbReference type="GO" id="GO:0003677">
    <property type="term" value="F:DNA binding"/>
    <property type="evidence" value="ECO:0007669"/>
    <property type="project" value="UniProtKB-KW"/>
</dbReference>
<keyword evidence="7" id="KW-1185">Reference proteome</keyword>
<organism evidence="7 8">
    <name type="scientific">Crassostrea virginica</name>
    <name type="common">Eastern oyster</name>
    <dbReference type="NCBI Taxonomy" id="6565"/>
    <lineage>
        <taxon>Eukaryota</taxon>
        <taxon>Metazoa</taxon>
        <taxon>Spiralia</taxon>
        <taxon>Lophotrochozoa</taxon>
        <taxon>Mollusca</taxon>
        <taxon>Bivalvia</taxon>
        <taxon>Autobranchia</taxon>
        <taxon>Pteriomorphia</taxon>
        <taxon>Ostreida</taxon>
        <taxon>Ostreoidea</taxon>
        <taxon>Ostreidae</taxon>
        <taxon>Crassostrea</taxon>
    </lineage>
</organism>
<feature type="compositionally biased region" description="Basic and acidic residues" evidence="5">
    <location>
        <begin position="1137"/>
        <end position="1146"/>
    </location>
</feature>
<feature type="compositionally biased region" description="Pro residues" evidence="5">
    <location>
        <begin position="114"/>
        <end position="128"/>
    </location>
</feature>
<feature type="compositionally biased region" description="Basic and acidic residues" evidence="5">
    <location>
        <begin position="674"/>
        <end position="686"/>
    </location>
</feature>
<feature type="compositionally biased region" description="Basic and acidic residues" evidence="5">
    <location>
        <begin position="717"/>
        <end position="736"/>
    </location>
</feature>
<protein>
    <submittedName>
        <fullName evidence="8">Uncharacterized protein LOC111116988 isoform X1</fullName>
    </submittedName>
</protein>
<feature type="domain" description="C2H2-type" evidence="6">
    <location>
        <begin position="413"/>
        <end position="434"/>
    </location>
</feature>
<reference evidence="8" key="1">
    <citation type="submission" date="2025-08" db="UniProtKB">
        <authorList>
            <consortium name="RefSeq"/>
        </authorList>
    </citation>
    <scope>IDENTIFICATION</scope>
    <source>
        <tissue evidence="8">Whole sample</tissue>
    </source>
</reference>
<feature type="domain" description="C2H2-type" evidence="6">
    <location>
        <begin position="249"/>
        <end position="269"/>
    </location>
</feature>
<dbReference type="InterPro" id="IPR057618">
    <property type="entry name" value="Znf_POGZ/Z280C-D-like"/>
</dbReference>
<dbReference type="SMART" id="SM00355">
    <property type="entry name" value="ZnF_C2H2"/>
    <property type="match status" value="6"/>
</dbReference>
<feature type="compositionally biased region" description="Basic and acidic residues" evidence="5">
    <location>
        <begin position="1005"/>
        <end position="1033"/>
    </location>
</feature>
<dbReference type="RefSeq" id="XP_022311754.1">
    <property type="nucleotide sequence ID" value="XM_022456046.1"/>
</dbReference>
<dbReference type="GO" id="GO:0045944">
    <property type="term" value="P:positive regulation of transcription by RNA polymerase II"/>
    <property type="evidence" value="ECO:0007669"/>
    <property type="project" value="TreeGrafter"/>
</dbReference>
<feature type="compositionally biased region" description="Acidic residues" evidence="5">
    <location>
        <begin position="1034"/>
        <end position="1044"/>
    </location>
</feature>
<feature type="compositionally biased region" description="Basic and acidic residues" evidence="5">
    <location>
        <begin position="963"/>
        <end position="978"/>
    </location>
</feature>
<dbReference type="GO" id="GO:0008270">
    <property type="term" value="F:zinc ion binding"/>
    <property type="evidence" value="ECO:0007669"/>
    <property type="project" value="UniProtKB-KW"/>
</dbReference>
<evidence type="ECO:0000256" key="5">
    <source>
        <dbReference type="SAM" id="MobiDB-lite"/>
    </source>
</evidence>
<keyword evidence="4" id="KW-0862">Zinc</keyword>
<feature type="region of interest" description="Disordered" evidence="5">
    <location>
        <begin position="852"/>
        <end position="1294"/>
    </location>
</feature>
<feature type="domain" description="C2H2-type" evidence="6">
    <location>
        <begin position="286"/>
        <end position="307"/>
    </location>
</feature>
<gene>
    <name evidence="8" type="primary">LOC111116988</name>
</gene>
<dbReference type="Proteomes" id="UP000694844">
    <property type="component" value="Chromosome 10"/>
</dbReference>
<dbReference type="GO" id="GO:0005634">
    <property type="term" value="C:nucleus"/>
    <property type="evidence" value="ECO:0007669"/>
    <property type="project" value="TreeGrafter"/>
</dbReference>
<feature type="compositionally biased region" description="Acidic residues" evidence="5">
    <location>
        <begin position="924"/>
        <end position="938"/>
    </location>
</feature>
<evidence type="ECO:0000256" key="3">
    <source>
        <dbReference type="ARBA" id="ARBA00022771"/>
    </source>
</evidence>
<feature type="compositionally biased region" description="Basic and acidic residues" evidence="5">
    <location>
        <begin position="781"/>
        <end position="825"/>
    </location>
</feature>
<evidence type="ECO:0000256" key="4">
    <source>
        <dbReference type="ARBA" id="ARBA00022833"/>
    </source>
</evidence>
<feature type="compositionally biased region" description="Acidic residues" evidence="5">
    <location>
        <begin position="887"/>
        <end position="896"/>
    </location>
</feature>
<accession>A0A8B8C9F0</accession>
<keyword evidence="3" id="KW-0863">Zinc-finger</keyword>
<evidence type="ECO:0000313" key="8">
    <source>
        <dbReference type="RefSeq" id="XP_022311754.1"/>
    </source>
</evidence>
<evidence type="ECO:0000256" key="2">
    <source>
        <dbReference type="ARBA" id="ARBA00022737"/>
    </source>
</evidence>
<feature type="region of interest" description="Disordered" evidence="5">
    <location>
        <begin position="624"/>
        <end position="825"/>
    </location>
</feature>
<dbReference type="GeneID" id="111116988"/>
<evidence type="ECO:0000313" key="7">
    <source>
        <dbReference type="Proteomes" id="UP000694844"/>
    </source>
</evidence>
<dbReference type="PANTHER" id="PTHR24403:SF67">
    <property type="entry name" value="FI01116P-RELATED"/>
    <property type="match status" value="1"/>
</dbReference>
<feature type="region of interest" description="Disordered" evidence="5">
    <location>
        <begin position="76"/>
        <end position="143"/>
    </location>
</feature>
<dbReference type="OrthoDB" id="10032537at2759"/>
<sequence>MVFKKGVRTSSANLRNNGGPVLVMECWEDSLSPSQVAAFKQKVLECQRAQEKVKEAHHLAAIGMAVVTILDDPRKAVPPPTFSQPRPIQAGKTSEPQDLPRSTSPDIIFIGESPPTPKSTPTSLPPPTTSLAPPQQPRVMPANSAPAVPRQLNYRFPSYQVQSSPATLQIQGGSIRLLSPATAQLTPVQGTFGIGIKRSFQPVDETSPKRKKVETDHEGNWVPLDEFYYGKSEGDPSYIEEKSEFRFKCWYCNKMLYNNIKAMMHIQGHIDSSKQQNIDLSDLTQCKHCYRQFDTPFEMQTHVEKVHMNNVNVLMCRICERDHQSRHALMTHMRVNHNACEMPYICQLCKFRSSMYSDVVDHFKKKHDSSQHILCLYCLKVFNVKFVSQGWGQTQTYYGHLLKHQSKSSSKKCTYCRLTFVNPADCKNHKKRDHMANQKGIDSSCDPLGQDMMIKVPESGLSRKQSVKSLNAPAVSKVLDFGGTRFPYAVNFNTCVECKTVMGTPDHFRKHIECSMCRFATSCSIAYANHMMGFHSGQMTSLNLNIPWERPMKEPMHCLCGFTSRYGNKIANHLVYCTKRSCYSRKPTQVVRHVEEQEEQDPRHKPGASLLDVLGLVKKKNITTKDRSSTDTEIQRRRSSEEPTELVWKSSEGQTAPSTEEEKQEADEIPQELKGAEKWKTVKIKDPSTPSKASVFLGAAEDTGKDVEMSDNSQKVLSEESKRITIKTEKEEKDVGHSSLVDDIIKQEKEDRGNKENDKDINTDTLKKKEDDIGQYSSVDDSVKQEKKVEERREEDGEVKAEDKDRKTTETRKGENESEIRKVKEDLQSEISLMEDQNSSAGDVVKEGVKVEKEEISSDLIDSNVRKQEEDMAVEKKSEEKGMPGESMEDSSLQEDQEMKDVSKEDGDSQEEVALKEQTKAGDNEEESKMDEGDLEEKMEEKLSEINQAENIKEGDESLSGSSEDREKIDIECSEEIKGNTAKEQALQEKKEDGKKGEDEDDGTGSEKEELKLDARTEETKQNRMAYEEKSEKVEEDQPDEIEEDSLKNKSEEEEIIEKQHGEKEEVGNHSSEEEIVKDQPHEEEMVEDSKIEEEKQRETGEDTTELAIKGAVEPGASTESKSLADGGTKSVTQSADSDKAEREDSTTTQEECGQENKESTSASHSDQRSEHSHHGHHHHDNRPGDRGDHHAMERHRAPQGERGWSRTESHPQGNRHHESNRNTDNRHQYDRHLYDDRRHGYHDNRHGYHDNRHGHRDNRHGHHDNRHGYHDNRSPRGHWRGQGNYRGGFRDYR</sequence>
<dbReference type="Gene3D" id="3.30.160.60">
    <property type="entry name" value="Classic Zinc Finger"/>
    <property type="match status" value="1"/>
</dbReference>
<feature type="compositionally biased region" description="Basic residues" evidence="5">
    <location>
        <begin position="1253"/>
        <end position="1266"/>
    </location>
</feature>
<feature type="compositionally biased region" description="Basic and acidic residues" evidence="5">
    <location>
        <begin position="1182"/>
        <end position="1252"/>
    </location>
</feature>
<dbReference type="KEGG" id="cvn:111116988"/>